<proteinExistence type="predicted"/>
<dbReference type="Proteomes" id="UP000232323">
    <property type="component" value="Unassembled WGS sequence"/>
</dbReference>
<sequence>MDSEPQQMNSSLKGYADAVSKHIPAEGENAGAAVPTSGIAKGDLPLSKLTDLSLLYDNRGKVRKAHPDYSQQQHFSKAADDDTILKSFEASKMTLRTQRPQGGATTERYMKMNSSSSQRAYCSPSRSKQQEGRIKQKKASSPHVLGQKAMKEYYDDCYEDDLHSGSDDSD</sequence>
<evidence type="ECO:0000313" key="2">
    <source>
        <dbReference type="EMBL" id="GAX79441.1"/>
    </source>
</evidence>
<organism evidence="2 3">
    <name type="scientific">Chlamydomonas eustigma</name>
    <dbReference type="NCBI Taxonomy" id="1157962"/>
    <lineage>
        <taxon>Eukaryota</taxon>
        <taxon>Viridiplantae</taxon>
        <taxon>Chlorophyta</taxon>
        <taxon>core chlorophytes</taxon>
        <taxon>Chlorophyceae</taxon>
        <taxon>CS clade</taxon>
        <taxon>Chlamydomonadales</taxon>
        <taxon>Chlamydomonadaceae</taxon>
        <taxon>Chlamydomonas</taxon>
    </lineage>
</organism>
<evidence type="ECO:0000256" key="1">
    <source>
        <dbReference type="SAM" id="MobiDB-lite"/>
    </source>
</evidence>
<name>A0A250X8N4_9CHLO</name>
<keyword evidence="3" id="KW-1185">Reference proteome</keyword>
<dbReference type="AlphaFoldDB" id="A0A250X8N4"/>
<accession>A0A250X8N4</accession>
<feature type="compositionally biased region" description="Polar residues" evidence="1">
    <location>
        <begin position="112"/>
        <end position="127"/>
    </location>
</feature>
<feature type="compositionally biased region" description="Polar residues" evidence="1">
    <location>
        <begin position="95"/>
        <end position="104"/>
    </location>
</feature>
<gene>
    <name evidence="2" type="ORF">CEUSTIGMA_g6882.t1</name>
</gene>
<reference evidence="2 3" key="1">
    <citation type="submission" date="2017-08" db="EMBL/GenBank/DDBJ databases">
        <title>Acidophilic green algal genome provides insights into adaptation to an acidic environment.</title>
        <authorList>
            <person name="Hirooka S."/>
            <person name="Hirose Y."/>
            <person name="Kanesaki Y."/>
            <person name="Higuchi S."/>
            <person name="Fujiwara T."/>
            <person name="Onuma R."/>
            <person name="Era A."/>
            <person name="Ohbayashi R."/>
            <person name="Uzuka A."/>
            <person name="Nozaki H."/>
            <person name="Yoshikawa H."/>
            <person name="Miyagishima S.Y."/>
        </authorList>
    </citation>
    <scope>NUCLEOTIDE SEQUENCE [LARGE SCALE GENOMIC DNA]</scope>
    <source>
        <strain evidence="2 3">NIES-2499</strain>
    </source>
</reference>
<protein>
    <submittedName>
        <fullName evidence="2">Uncharacterized protein</fullName>
    </submittedName>
</protein>
<dbReference type="EMBL" id="BEGY01000042">
    <property type="protein sequence ID" value="GAX79441.1"/>
    <property type="molecule type" value="Genomic_DNA"/>
</dbReference>
<feature type="region of interest" description="Disordered" evidence="1">
    <location>
        <begin position="1"/>
        <end position="20"/>
    </location>
</feature>
<feature type="compositionally biased region" description="Polar residues" evidence="1">
    <location>
        <begin position="1"/>
        <end position="12"/>
    </location>
</feature>
<comment type="caution">
    <text evidence="2">The sequence shown here is derived from an EMBL/GenBank/DDBJ whole genome shotgun (WGS) entry which is preliminary data.</text>
</comment>
<feature type="region of interest" description="Disordered" evidence="1">
    <location>
        <begin position="95"/>
        <end position="147"/>
    </location>
</feature>
<evidence type="ECO:0000313" key="3">
    <source>
        <dbReference type="Proteomes" id="UP000232323"/>
    </source>
</evidence>